<dbReference type="HOGENOM" id="CLU_3258235_0_0_11"/>
<reference evidence="2 3" key="2">
    <citation type="journal article" date="2002" name="Nature">
        <title>Complete genome sequence of the model actinomycete Streptomyces coelicolor A3(2).</title>
        <authorList>
            <person name="Bentley S.D."/>
            <person name="Chater K.F."/>
            <person name="Cerdeno-Tarraga A.M."/>
            <person name="Challis G.L."/>
            <person name="Thomson N.R."/>
            <person name="James K.D."/>
            <person name="Harris D.E."/>
            <person name="Quail M.A."/>
            <person name="Kieser H."/>
            <person name="Harper D."/>
            <person name="Bateman A."/>
            <person name="Brown S."/>
            <person name="Chandra G."/>
            <person name="Chen C.W."/>
            <person name="Collins M."/>
            <person name="Cronin A."/>
            <person name="Fraser A."/>
            <person name="Goble A."/>
            <person name="Hidalgo J."/>
            <person name="Hornsby T."/>
            <person name="Howarth S."/>
            <person name="Huang C.H."/>
            <person name="Kieser T."/>
            <person name="Larke L."/>
            <person name="Murphy L."/>
            <person name="Oliver K."/>
            <person name="O'Neil S."/>
            <person name="Rabbinowitsch E."/>
            <person name="Rajandream M.A."/>
            <person name="Rutherford K."/>
            <person name="Rutter S."/>
            <person name="Seeger K."/>
            <person name="Saunders D."/>
            <person name="Sharp S."/>
            <person name="Squares R."/>
            <person name="Squares S."/>
            <person name="Taylor K."/>
            <person name="Warren T."/>
            <person name="Wietzorrek A."/>
            <person name="Woodward J."/>
            <person name="Barrell B.G."/>
            <person name="Parkhill J."/>
            <person name="Hopwood D.A."/>
        </authorList>
    </citation>
    <scope>NUCLEOTIDE SEQUENCE [LARGE SCALE GENOMIC DNA]</scope>
    <source>
        <strain evidence="3">ATCC BAA-471 / A3(2) / M145</strain>
    </source>
</reference>
<evidence type="ECO:0000256" key="1">
    <source>
        <dbReference type="SAM" id="MobiDB-lite"/>
    </source>
</evidence>
<dbReference type="PaxDb" id="100226-SCO3278"/>
<dbReference type="EMBL" id="AL645882">
    <property type="protein sequence ID" value="CAB40336.1"/>
    <property type="molecule type" value="Genomic_DNA"/>
</dbReference>
<reference evidence="2 3" key="1">
    <citation type="journal article" date="1996" name="Mol. Microbiol.">
        <title>A set of ordered cosmids and a detailed genetic and physical map for the 8 Mb Streptomyces coelicolor A3(2) chromosome.</title>
        <authorList>
            <person name="Redenbach M."/>
            <person name="Kieser H.M."/>
            <person name="Denapaite D."/>
            <person name="Eichner A."/>
            <person name="Cullum J."/>
            <person name="Kinashi H."/>
            <person name="Hopwood D.A."/>
        </authorList>
    </citation>
    <scope>NUCLEOTIDE SEQUENCE [LARGE SCALE GENOMIC DNA]</scope>
    <source>
        <strain evidence="3">ATCC BAA-471 / A3(2) / M145</strain>
    </source>
</reference>
<accession>Q9X8F1</accession>
<organism evidence="2 3">
    <name type="scientific">Streptomyces coelicolor (strain ATCC BAA-471 / A3(2) / M145)</name>
    <dbReference type="NCBI Taxonomy" id="100226"/>
    <lineage>
        <taxon>Bacteria</taxon>
        <taxon>Bacillati</taxon>
        <taxon>Actinomycetota</taxon>
        <taxon>Actinomycetes</taxon>
        <taxon>Kitasatosporales</taxon>
        <taxon>Streptomycetaceae</taxon>
        <taxon>Streptomyces</taxon>
        <taxon>Streptomyces albidoflavus group</taxon>
    </lineage>
</organism>
<dbReference type="AlphaFoldDB" id="Q9X8F1"/>
<dbReference type="PIR" id="T36238">
    <property type="entry name" value="T36238"/>
</dbReference>
<protein>
    <submittedName>
        <fullName evidence="2">Uncharacterized protein</fullName>
    </submittedName>
</protein>
<dbReference type="STRING" id="100226.gene:17760897"/>
<dbReference type="Proteomes" id="UP000001973">
    <property type="component" value="Chromosome"/>
</dbReference>
<evidence type="ECO:0000313" key="3">
    <source>
        <dbReference type="Proteomes" id="UP000001973"/>
    </source>
</evidence>
<dbReference type="KEGG" id="sco:SCO3278"/>
<gene>
    <name evidence="2" type="ordered locus">SCO3278</name>
    <name evidence="2" type="ORF">SCE39.28</name>
</gene>
<feature type="region of interest" description="Disordered" evidence="1">
    <location>
        <begin position="1"/>
        <end position="42"/>
    </location>
</feature>
<name>Q9X8F1_STRCO</name>
<evidence type="ECO:0000313" key="2">
    <source>
        <dbReference type="EMBL" id="CAB40336.1"/>
    </source>
</evidence>
<keyword evidence="3" id="KW-1185">Reference proteome</keyword>
<dbReference type="EMBL" id="AL939115">
    <property type="protein sequence ID" value="CAB40336.1"/>
    <property type="molecule type" value="Genomic_DNA"/>
</dbReference>
<sequence>MAGAGAVGVPSRHAVREGASMAPKAGRRRARQSVAGRHGGVS</sequence>
<dbReference type="InParanoid" id="Q9X8F1"/>
<proteinExistence type="predicted"/>